<gene>
    <name evidence="1" type="ORF">NM125_09205</name>
</gene>
<dbReference type="AlphaFoldDB" id="A0A9X2RHF1"/>
<comment type="caution">
    <text evidence="1">The sequence shown here is derived from an EMBL/GenBank/DDBJ whole genome shotgun (WGS) entry which is preliminary data.</text>
</comment>
<dbReference type="PANTHER" id="PTHR36454:SF1">
    <property type="entry name" value="DUF1015 DOMAIN-CONTAINING PROTEIN"/>
    <property type="match status" value="1"/>
</dbReference>
<dbReference type="EMBL" id="JANDBC010000001">
    <property type="protein sequence ID" value="MCP9291749.1"/>
    <property type="molecule type" value="Genomic_DNA"/>
</dbReference>
<sequence>MAVIKPFKAWRPHPEFAEEVACVPYDVINTSEAKQLAKGKPNSFLNVIRPEIDLPAKTSVYDAKVYEKGRENLHSLLQSDAFIQEDKHAIYIYRLIMNGRSQTGIFGCVSVDDYNNDVILKHELTRPDKEDDRTKHILTQQAHAEPVMLTFRDSGSVTHFMDNHMDQNDPVYDLTTEDGIQHTIWKVEASDTPVSEFQKIARLYVADGHHRCASAARAAKEQASQNPEHEGTEEYNFFPAVLFPMDQMEILAYNRIVFSIPDNFLKQLEEKFTVQKKAKPVPAKKGMVSFYVNDNWYGITLKPSEKTDPASNLDISLLQNQVLTPILNVKDQRTDPNIDFVGGIRGTNELENLVDNGEASLGISLYPTSIEELLDVSDAGQLMPPKSTWFEPKLRSGLLVHTF</sequence>
<proteinExistence type="predicted"/>
<protein>
    <submittedName>
        <fullName evidence="1">DUF1015 family protein</fullName>
    </submittedName>
</protein>
<name>A0A9X2RHF1_9BACT</name>
<keyword evidence="2" id="KW-1185">Reference proteome</keyword>
<evidence type="ECO:0000313" key="2">
    <source>
        <dbReference type="Proteomes" id="UP001139125"/>
    </source>
</evidence>
<reference evidence="1" key="1">
    <citation type="submission" date="2022-06" db="EMBL/GenBank/DDBJ databases">
        <title>Gracilimonas sp. CAU 1638 isolated from sea sediment.</title>
        <authorList>
            <person name="Kim W."/>
        </authorList>
    </citation>
    <scope>NUCLEOTIDE SEQUENCE</scope>
    <source>
        <strain evidence="1">CAU 1638</strain>
    </source>
</reference>
<dbReference type="RefSeq" id="WP_255134611.1">
    <property type="nucleotide sequence ID" value="NZ_JANDBC010000001.1"/>
</dbReference>
<dbReference type="Pfam" id="PF06245">
    <property type="entry name" value="DUF1015"/>
    <property type="match status" value="1"/>
</dbReference>
<evidence type="ECO:0000313" key="1">
    <source>
        <dbReference type="EMBL" id="MCP9291749.1"/>
    </source>
</evidence>
<dbReference type="Proteomes" id="UP001139125">
    <property type="component" value="Unassembled WGS sequence"/>
</dbReference>
<dbReference type="PIRSF" id="PIRSF033563">
    <property type="entry name" value="UCP033563"/>
    <property type="match status" value="1"/>
</dbReference>
<organism evidence="1 2">
    <name type="scientific">Gracilimonas sediminicola</name>
    <dbReference type="NCBI Taxonomy" id="2952158"/>
    <lineage>
        <taxon>Bacteria</taxon>
        <taxon>Pseudomonadati</taxon>
        <taxon>Balneolota</taxon>
        <taxon>Balneolia</taxon>
        <taxon>Balneolales</taxon>
        <taxon>Balneolaceae</taxon>
        <taxon>Gracilimonas</taxon>
    </lineage>
</organism>
<dbReference type="InterPro" id="IPR008323">
    <property type="entry name" value="UCP033563"/>
</dbReference>
<dbReference type="PANTHER" id="PTHR36454">
    <property type="entry name" value="LMO2823 PROTEIN"/>
    <property type="match status" value="1"/>
</dbReference>
<accession>A0A9X2RHF1</accession>